<dbReference type="Proteomes" id="UP000003163">
    <property type="component" value="Unassembled WGS sequence"/>
</dbReference>
<accession>J8ZXH4</accession>
<feature type="non-terminal residue" evidence="1">
    <location>
        <position position="1"/>
    </location>
</feature>
<name>J8ZXH4_EDHAE</name>
<evidence type="ECO:0000313" key="1">
    <source>
        <dbReference type="EMBL" id="EJW04388.1"/>
    </source>
</evidence>
<gene>
    <name evidence="1" type="ORF">EDEG_04239</name>
</gene>
<organism evidence="1 2">
    <name type="scientific">Edhazardia aedis (strain USNM 41457)</name>
    <name type="common">Microsporidian parasite</name>
    <dbReference type="NCBI Taxonomy" id="1003232"/>
    <lineage>
        <taxon>Eukaryota</taxon>
        <taxon>Fungi</taxon>
        <taxon>Fungi incertae sedis</taxon>
        <taxon>Microsporidia</taxon>
        <taxon>Edhazardia</taxon>
    </lineage>
</organism>
<dbReference type="VEuPathDB" id="MicrosporidiaDB:EDEG_04239"/>
<reference evidence="2" key="2">
    <citation type="submission" date="2015-07" db="EMBL/GenBank/DDBJ databases">
        <title>Contrasting host-pathogen interactions and genome evolution in two generalist and specialist microsporidian pathogens of mosquitoes.</title>
        <authorList>
            <consortium name="The Broad Institute Genomics Platform"/>
            <consortium name="The Broad Institute Genome Sequencing Center for Infectious Disease"/>
            <person name="Cuomo C.A."/>
            <person name="Sanscrainte N.D."/>
            <person name="Goldberg J.M."/>
            <person name="Heiman D."/>
            <person name="Young S."/>
            <person name="Zeng Q."/>
            <person name="Becnel J.J."/>
            <person name="Birren B.W."/>
        </authorList>
    </citation>
    <scope>NUCLEOTIDE SEQUENCE [LARGE SCALE GENOMIC DNA]</scope>
    <source>
        <strain evidence="2">USNM 41457</strain>
    </source>
</reference>
<sequence length="232" mass="27070">YVTNAVFDQYVIFLKISKCIVEIYPIYQKISKIIYENKHKLNQVNKNFYIMLNPDTNSGVPLDISEKGIEILNEATHCIYILQKTRNFCLSHNIYEDSSRPYSIASEAARKMVCAHKLLLMSQVTTRGAENLNKHRVELLDSLLKIQIQLGNKFYIDHKNQDNSAILINNTLKKIIQIISAIKLKEVDFQNLYSELSCSPPENRFKKIREQYSNLICIPESEFNDFLKRFLK</sequence>
<evidence type="ECO:0000313" key="2">
    <source>
        <dbReference type="Proteomes" id="UP000003163"/>
    </source>
</evidence>
<dbReference type="InParanoid" id="J8ZXH4"/>
<proteinExistence type="predicted"/>
<protein>
    <submittedName>
        <fullName evidence="1">Uncharacterized protein</fullName>
    </submittedName>
</protein>
<reference evidence="1 2" key="1">
    <citation type="submission" date="2011-08" db="EMBL/GenBank/DDBJ databases">
        <authorList>
            <person name="Liu Z.J."/>
            <person name="Shi F.L."/>
            <person name="Lu J.Q."/>
            <person name="Li M."/>
            <person name="Wang Z.L."/>
        </authorList>
    </citation>
    <scope>NUCLEOTIDE SEQUENCE [LARGE SCALE GENOMIC DNA]</scope>
    <source>
        <strain evidence="1 2">USNM 41457</strain>
    </source>
</reference>
<dbReference type="HOGENOM" id="CLU_1197327_0_0_1"/>
<dbReference type="EMBL" id="AFBI03001147">
    <property type="protein sequence ID" value="EJW04388.1"/>
    <property type="molecule type" value="Genomic_DNA"/>
</dbReference>
<feature type="non-terminal residue" evidence="1">
    <location>
        <position position="232"/>
    </location>
</feature>
<comment type="caution">
    <text evidence="1">The sequence shown here is derived from an EMBL/GenBank/DDBJ whole genome shotgun (WGS) entry which is preliminary data.</text>
</comment>
<keyword evidence="2" id="KW-1185">Reference proteome</keyword>
<dbReference type="AlphaFoldDB" id="J8ZXH4"/>